<dbReference type="Pfam" id="PF01546">
    <property type="entry name" value="Peptidase_M20"/>
    <property type="match status" value="1"/>
</dbReference>
<keyword evidence="7" id="KW-0482">Metalloprotease</keyword>
<dbReference type="InterPro" id="IPR002933">
    <property type="entry name" value="Peptidase_M20"/>
</dbReference>
<proteinExistence type="predicted"/>
<dbReference type="OrthoDB" id="191370at2759"/>
<dbReference type="FunFam" id="3.40.630.10:FF:000015">
    <property type="entry name" value="Aminoacyl-histidine dipeptidase PepD"/>
    <property type="match status" value="1"/>
</dbReference>
<reference evidence="10" key="1">
    <citation type="submission" date="2020-06" db="EMBL/GenBank/DDBJ databases">
        <authorList>
            <consortium name="Plant Systems Biology data submission"/>
        </authorList>
    </citation>
    <scope>NUCLEOTIDE SEQUENCE</scope>
    <source>
        <strain evidence="10">D6</strain>
    </source>
</reference>
<keyword evidence="3" id="KW-0645">Protease</keyword>
<feature type="domain" description="Peptidase M20 dimerisation" evidence="9">
    <location>
        <begin position="277"/>
        <end position="350"/>
    </location>
</feature>
<dbReference type="InterPro" id="IPR001160">
    <property type="entry name" value="Peptidase_M20C"/>
</dbReference>
<gene>
    <name evidence="10" type="ORF">SEMRO_1747_G295030.1</name>
</gene>
<comment type="cofactor">
    <cofactor evidence="1">
        <name>Co(2+)</name>
        <dbReference type="ChEBI" id="CHEBI:48828"/>
    </cofactor>
</comment>
<comment type="caution">
    <text evidence="10">The sequence shown here is derived from an EMBL/GenBank/DDBJ whole genome shotgun (WGS) entry which is preliminary data.</text>
</comment>
<evidence type="ECO:0000256" key="6">
    <source>
        <dbReference type="ARBA" id="ARBA00022833"/>
    </source>
</evidence>
<sequence length="564" mass="60003">MRVVRSGSLTYLRSLSSAILMATTSKSFSASITTLVHPAATKIEIPQDTLDAIDDLEPKSLWSQFAVLSSIPRPSKQEDAVIQYIKDFADHHNLKWKQDAVGNLAVFHPGCGTGQAAPPVVLQGHVDMVTEKNSDKVHNFETDPILLRRFQKASENWLGAQGTTLGADNGIGVAAALALLQTPTTDTSSSSRPMPPLEALFTIDEETGLTGATELNAQELGLTGTTMLNLDTEEWGELYVGCAGGGESTLTLPLERSSDDVLENDGEWKLVELKVDGLMGGHSGINIHEGRANAVLLCAAATQQALQHEGVHLVSITGGDKHNAIPREARAHLLVSGKDAQAAVQKVAETSQSAAKAEYGVLESNLRVVVVATDDGDESSDSCLKPLKKQSASRLLSMLLSLPHGAIKFSHSIPDLVETSNNVASLTMDDDDKATILCSTRSSIATALESTRDRLTAVASLAGATIEKTPPYPGWNPNMESPVLQMAKSLLSQRLNRTPGIKAIHAGLECGLLIEKMGGNVDALSFGPTIEGAHSPDESIHVDTVPPFFDLVQDILAELAEKRA</sequence>
<dbReference type="Pfam" id="PF07687">
    <property type="entry name" value="M20_dimer"/>
    <property type="match status" value="1"/>
</dbReference>
<keyword evidence="11" id="KW-1185">Reference proteome</keyword>
<keyword evidence="6" id="KW-0862">Zinc</keyword>
<dbReference type="AlphaFoldDB" id="A0A9N8HSM9"/>
<keyword evidence="8" id="KW-0170">Cobalt</keyword>
<comment type="cofactor">
    <cofactor evidence="2">
        <name>Zn(2+)</name>
        <dbReference type="ChEBI" id="CHEBI:29105"/>
    </cofactor>
</comment>
<evidence type="ECO:0000256" key="2">
    <source>
        <dbReference type="ARBA" id="ARBA00001947"/>
    </source>
</evidence>
<dbReference type="GO" id="GO:0005829">
    <property type="term" value="C:cytosol"/>
    <property type="evidence" value="ECO:0007669"/>
    <property type="project" value="TreeGrafter"/>
</dbReference>
<protein>
    <submittedName>
        <fullName evidence="10">Dipeptidase</fullName>
    </submittedName>
</protein>
<evidence type="ECO:0000256" key="4">
    <source>
        <dbReference type="ARBA" id="ARBA00022723"/>
    </source>
</evidence>
<name>A0A9N8HSM9_9STRA</name>
<evidence type="ECO:0000256" key="7">
    <source>
        <dbReference type="ARBA" id="ARBA00023049"/>
    </source>
</evidence>
<dbReference type="SUPFAM" id="SSF53187">
    <property type="entry name" value="Zn-dependent exopeptidases"/>
    <property type="match status" value="1"/>
</dbReference>
<evidence type="ECO:0000313" key="10">
    <source>
        <dbReference type="EMBL" id="CAB9525908.1"/>
    </source>
</evidence>
<evidence type="ECO:0000313" key="11">
    <source>
        <dbReference type="Proteomes" id="UP001153069"/>
    </source>
</evidence>
<evidence type="ECO:0000256" key="8">
    <source>
        <dbReference type="ARBA" id="ARBA00023285"/>
    </source>
</evidence>
<accession>A0A9N8HSM9</accession>
<keyword evidence="4" id="KW-0479">Metal-binding</keyword>
<evidence type="ECO:0000259" key="9">
    <source>
        <dbReference type="Pfam" id="PF07687"/>
    </source>
</evidence>
<evidence type="ECO:0000256" key="1">
    <source>
        <dbReference type="ARBA" id="ARBA00001941"/>
    </source>
</evidence>
<evidence type="ECO:0000256" key="5">
    <source>
        <dbReference type="ARBA" id="ARBA00022801"/>
    </source>
</evidence>
<keyword evidence="5" id="KW-0378">Hydrolase</keyword>
<dbReference type="PRINTS" id="PR00934">
    <property type="entry name" value="XHISDIPTASE"/>
</dbReference>
<dbReference type="Gene3D" id="3.40.630.10">
    <property type="entry name" value="Zn peptidases"/>
    <property type="match status" value="2"/>
</dbReference>
<organism evidence="10 11">
    <name type="scientific">Seminavis robusta</name>
    <dbReference type="NCBI Taxonomy" id="568900"/>
    <lineage>
        <taxon>Eukaryota</taxon>
        <taxon>Sar</taxon>
        <taxon>Stramenopiles</taxon>
        <taxon>Ochrophyta</taxon>
        <taxon>Bacillariophyta</taxon>
        <taxon>Bacillariophyceae</taxon>
        <taxon>Bacillariophycidae</taxon>
        <taxon>Naviculales</taxon>
        <taxon>Naviculaceae</taxon>
        <taxon>Seminavis</taxon>
    </lineage>
</organism>
<dbReference type="InterPro" id="IPR011650">
    <property type="entry name" value="Peptidase_M20_dimer"/>
</dbReference>
<evidence type="ECO:0000256" key="3">
    <source>
        <dbReference type="ARBA" id="ARBA00022670"/>
    </source>
</evidence>
<dbReference type="GO" id="GO:0070573">
    <property type="term" value="F:metallodipeptidase activity"/>
    <property type="evidence" value="ECO:0007669"/>
    <property type="project" value="TreeGrafter"/>
</dbReference>
<dbReference type="EMBL" id="CAICTM010001745">
    <property type="protein sequence ID" value="CAB9525908.1"/>
    <property type="molecule type" value="Genomic_DNA"/>
</dbReference>
<dbReference type="GO" id="GO:0006508">
    <property type="term" value="P:proteolysis"/>
    <property type="evidence" value="ECO:0007669"/>
    <property type="project" value="UniProtKB-KW"/>
</dbReference>
<dbReference type="PANTHER" id="PTHR43501">
    <property type="entry name" value="CYTOSOL NON-SPECIFIC DIPEPTIDASE"/>
    <property type="match status" value="1"/>
</dbReference>
<dbReference type="Proteomes" id="UP001153069">
    <property type="component" value="Unassembled WGS sequence"/>
</dbReference>
<dbReference type="GO" id="GO:0046872">
    <property type="term" value="F:metal ion binding"/>
    <property type="evidence" value="ECO:0007669"/>
    <property type="project" value="UniProtKB-KW"/>
</dbReference>
<dbReference type="NCBIfam" id="TIGR01893">
    <property type="entry name" value="aa-his-dipept"/>
    <property type="match status" value="1"/>
</dbReference>
<dbReference type="FunFam" id="3.40.630.10:FF:000018">
    <property type="entry name" value="Aminoacyl-histidine dipeptidase PepD"/>
    <property type="match status" value="1"/>
</dbReference>
<dbReference type="PANTHER" id="PTHR43501:SF1">
    <property type="entry name" value="CYTOSOL NON-SPECIFIC DIPEPTIDASE"/>
    <property type="match status" value="1"/>
</dbReference>